<dbReference type="InterPro" id="IPR036397">
    <property type="entry name" value="RNaseH_sf"/>
</dbReference>
<evidence type="ECO:0000313" key="12">
    <source>
        <dbReference type="EMBL" id="KAE8991933.1"/>
    </source>
</evidence>
<dbReference type="Pfam" id="PF25597">
    <property type="entry name" value="SH3_retrovirus"/>
    <property type="match status" value="1"/>
</dbReference>
<feature type="compositionally biased region" description="Basic residues" evidence="10">
    <location>
        <begin position="96"/>
        <end position="111"/>
    </location>
</feature>
<dbReference type="GO" id="GO:0004519">
    <property type="term" value="F:endonuclease activity"/>
    <property type="evidence" value="ECO:0007669"/>
    <property type="project" value="UniProtKB-KW"/>
</dbReference>
<dbReference type="PANTHER" id="PTHR42648">
    <property type="entry name" value="TRANSPOSASE, PUTATIVE-RELATED"/>
    <property type="match status" value="1"/>
</dbReference>
<feature type="domain" description="Integrase catalytic" evidence="11">
    <location>
        <begin position="402"/>
        <end position="568"/>
    </location>
</feature>
<keyword evidence="5" id="KW-0460">Magnesium</keyword>
<name>A0A6A3JJT4_9STRA</name>
<keyword evidence="8" id="KW-0239">DNA-directed DNA polymerase</keyword>
<sequence length="915" mass="103536">MNMSKYLDKLEDCRRQLENMGDPINGAEMAKIILTGVEGTHQNVVRMFSHVDEPPELDRVRNTLRGEAEMDKAEAGQSRESIEEEEEGGRLIGSLKKGKRPWKGKQKKVGGGKKVPGVASERKAKQRDSDDDDDDSETAQPKPKGKQKKSKKIGFVGRWPSDSRTIGMVRLVREVNDSQVDDLRVLSCTSKEFTQAWMLDTGTDVHVCTSATSFHGEMEEDRDYFDDWMGRSNKSDGVGLVRVRTANDFDSEGDDVILELEETRFSPNGPCNLISQERLEMDGWVPETPFTSSPSERIYFTNDEYPGVQLVLKKKRGHYWLDASPVAASAQVCAVTPTPKNNKLLTWHMRFAHQNVEAMKLMIKKKMILGVDSLTMEDFKKPFRCIACQRAKQKRMSFRRKRAKRQKVCYARIMSDISPVGVLTPGGNLYFQLIQNEASRFEWCYLLKEKSDANQNIMDLVLQIEKEHAIKIFSCDRGGEFVNTELKVFLKRHGIRLLTTNSYTPEENCLVEKMTGCLMNKVRAINEAAGLPMCLWGEVLGYVVDVDNMSSTKALNGMTPYEKLHGTKPQVRDLHVCGSVVFQHVPKKKRQGKLDRRADPGIFLGYAKTSLGYRILDLVTGNLVERRDVVFYEDMAADPQYVRDLIDARYFGEEIELPAHINFVPLLVSRMYLPPDDDGEESAEVEEGKVDDDEPMQEVDEEFYDADDGMAEPFDDDDEEYVDSNPSSTSEDDERIPGGNGIMEVDDTHQEGASSGEDAETEVDAARDGGSANRNVRRRTGGSTAAPSVSAAGRTLRRSTRTRRAPQRFTMAMTLMNCMLIATVCNLLNPTTVSEALASEEAPQWQRAMEEEYQSHMRNGTWELVPRPKPERGKPVNILTSLWVLVRKWNEKGEIERHKARLAIKGYRQKYGLDY</sequence>
<evidence type="ECO:0000256" key="3">
    <source>
        <dbReference type="ARBA" id="ARBA00022759"/>
    </source>
</evidence>
<dbReference type="InterPro" id="IPR057670">
    <property type="entry name" value="SH3_retrovirus"/>
</dbReference>
<evidence type="ECO:0000256" key="5">
    <source>
        <dbReference type="ARBA" id="ARBA00022842"/>
    </source>
</evidence>
<evidence type="ECO:0000256" key="2">
    <source>
        <dbReference type="ARBA" id="ARBA00022723"/>
    </source>
</evidence>
<dbReference type="GO" id="GO:0003964">
    <property type="term" value="F:RNA-directed DNA polymerase activity"/>
    <property type="evidence" value="ECO:0007669"/>
    <property type="project" value="UniProtKB-KW"/>
</dbReference>
<accession>A0A6A3JJT4</accession>
<feature type="compositionally biased region" description="Basic residues" evidence="10">
    <location>
        <begin position="795"/>
        <end position="806"/>
    </location>
</feature>
<dbReference type="PANTHER" id="PTHR42648:SF11">
    <property type="entry name" value="TRANSPOSON TY4-P GAG-POL POLYPROTEIN"/>
    <property type="match status" value="1"/>
</dbReference>
<keyword evidence="8" id="KW-0548">Nucleotidyltransferase</keyword>
<reference evidence="12 13" key="1">
    <citation type="submission" date="2018-09" db="EMBL/GenBank/DDBJ databases">
        <title>Genomic investigation of the strawberry pathogen Phytophthora fragariae indicates pathogenicity is determined by transcriptional variation in three key races.</title>
        <authorList>
            <person name="Adams T.M."/>
            <person name="Armitage A.D."/>
            <person name="Sobczyk M.K."/>
            <person name="Bates H.J."/>
            <person name="Dunwell J.M."/>
            <person name="Nellist C.F."/>
            <person name="Harrison R.J."/>
        </authorList>
    </citation>
    <scope>NUCLEOTIDE SEQUENCE [LARGE SCALE GENOMIC DNA]</scope>
    <source>
        <strain evidence="12 13">SCRP324</strain>
    </source>
</reference>
<feature type="compositionally biased region" description="Basic residues" evidence="10">
    <location>
        <begin position="143"/>
        <end position="152"/>
    </location>
</feature>
<evidence type="ECO:0000256" key="6">
    <source>
        <dbReference type="ARBA" id="ARBA00022908"/>
    </source>
</evidence>
<dbReference type="GO" id="GO:0016787">
    <property type="term" value="F:hydrolase activity"/>
    <property type="evidence" value="ECO:0007669"/>
    <property type="project" value="UniProtKB-KW"/>
</dbReference>
<dbReference type="InterPro" id="IPR001584">
    <property type="entry name" value="Integrase_cat-core"/>
</dbReference>
<proteinExistence type="predicted"/>
<gene>
    <name evidence="12" type="ORF">PR002_g20701</name>
</gene>
<feature type="region of interest" description="Disordered" evidence="10">
    <location>
        <begin position="68"/>
        <end position="157"/>
    </location>
</feature>
<evidence type="ECO:0000313" key="13">
    <source>
        <dbReference type="Proteomes" id="UP000435112"/>
    </source>
</evidence>
<keyword evidence="9" id="KW-0233">DNA recombination</keyword>
<protein>
    <recommendedName>
        <fullName evidence="11">Integrase catalytic domain-containing protein</fullName>
    </recommendedName>
</protein>
<dbReference type="GO" id="GO:0003676">
    <property type="term" value="F:nucleic acid binding"/>
    <property type="evidence" value="ECO:0007669"/>
    <property type="project" value="InterPro"/>
</dbReference>
<evidence type="ECO:0000256" key="10">
    <source>
        <dbReference type="SAM" id="MobiDB-lite"/>
    </source>
</evidence>
<dbReference type="PROSITE" id="PS50994">
    <property type="entry name" value="INTEGRASE"/>
    <property type="match status" value="1"/>
</dbReference>
<evidence type="ECO:0000256" key="1">
    <source>
        <dbReference type="ARBA" id="ARBA00022722"/>
    </source>
</evidence>
<dbReference type="InterPro" id="IPR025724">
    <property type="entry name" value="GAG-pre-integrase_dom"/>
</dbReference>
<keyword evidence="2" id="KW-0479">Metal-binding</keyword>
<dbReference type="Pfam" id="PF13976">
    <property type="entry name" value="gag_pre-integrs"/>
    <property type="match status" value="1"/>
</dbReference>
<dbReference type="Gene3D" id="3.30.420.10">
    <property type="entry name" value="Ribonuclease H-like superfamily/Ribonuclease H"/>
    <property type="match status" value="1"/>
</dbReference>
<dbReference type="GO" id="GO:0003887">
    <property type="term" value="F:DNA-directed DNA polymerase activity"/>
    <property type="evidence" value="ECO:0007669"/>
    <property type="project" value="UniProtKB-KW"/>
</dbReference>
<dbReference type="AlphaFoldDB" id="A0A6A3JJT4"/>
<keyword evidence="4" id="KW-0378">Hydrolase</keyword>
<keyword evidence="3" id="KW-0255">Endonuclease</keyword>
<evidence type="ECO:0000256" key="8">
    <source>
        <dbReference type="ARBA" id="ARBA00022932"/>
    </source>
</evidence>
<evidence type="ECO:0000256" key="9">
    <source>
        <dbReference type="ARBA" id="ARBA00023172"/>
    </source>
</evidence>
<feature type="compositionally biased region" description="Acidic residues" evidence="10">
    <location>
        <begin position="675"/>
        <end position="722"/>
    </location>
</feature>
<dbReference type="GO" id="GO:0046872">
    <property type="term" value="F:metal ion binding"/>
    <property type="evidence" value="ECO:0007669"/>
    <property type="project" value="UniProtKB-KW"/>
</dbReference>
<evidence type="ECO:0000256" key="4">
    <source>
        <dbReference type="ARBA" id="ARBA00022801"/>
    </source>
</evidence>
<feature type="region of interest" description="Disordered" evidence="10">
    <location>
        <begin position="675"/>
        <end position="807"/>
    </location>
</feature>
<organism evidence="12 13">
    <name type="scientific">Phytophthora rubi</name>
    <dbReference type="NCBI Taxonomy" id="129364"/>
    <lineage>
        <taxon>Eukaryota</taxon>
        <taxon>Sar</taxon>
        <taxon>Stramenopiles</taxon>
        <taxon>Oomycota</taxon>
        <taxon>Peronosporomycetes</taxon>
        <taxon>Peronosporales</taxon>
        <taxon>Peronosporaceae</taxon>
        <taxon>Phytophthora</taxon>
    </lineage>
</organism>
<dbReference type="GO" id="GO:0015074">
    <property type="term" value="P:DNA integration"/>
    <property type="evidence" value="ECO:0007669"/>
    <property type="project" value="UniProtKB-KW"/>
</dbReference>
<dbReference type="EMBL" id="QXFU01002004">
    <property type="protein sequence ID" value="KAE8991933.1"/>
    <property type="molecule type" value="Genomic_DNA"/>
</dbReference>
<keyword evidence="6" id="KW-0229">DNA integration</keyword>
<dbReference type="GO" id="GO:0006310">
    <property type="term" value="P:DNA recombination"/>
    <property type="evidence" value="ECO:0007669"/>
    <property type="project" value="UniProtKB-KW"/>
</dbReference>
<dbReference type="InterPro" id="IPR039537">
    <property type="entry name" value="Retrotran_Ty1/copia-like"/>
</dbReference>
<keyword evidence="7" id="KW-0695">RNA-directed DNA polymerase</keyword>
<dbReference type="Proteomes" id="UP000435112">
    <property type="component" value="Unassembled WGS sequence"/>
</dbReference>
<keyword evidence="8" id="KW-0808">Transferase</keyword>
<comment type="caution">
    <text evidence="12">The sequence shown here is derived from an EMBL/GenBank/DDBJ whole genome shotgun (WGS) entry which is preliminary data.</text>
</comment>
<dbReference type="OrthoDB" id="117560at2759"/>
<evidence type="ECO:0000256" key="7">
    <source>
        <dbReference type="ARBA" id="ARBA00022918"/>
    </source>
</evidence>
<dbReference type="SUPFAM" id="SSF53098">
    <property type="entry name" value="Ribonuclease H-like"/>
    <property type="match status" value="1"/>
</dbReference>
<evidence type="ECO:0000259" key="11">
    <source>
        <dbReference type="PROSITE" id="PS50994"/>
    </source>
</evidence>
<dbReference type="InterPro" id="IPR012337">
    <property type="entry name" value="RNaseH-like_sf"/>
</dbReference>
<keyword evidence="1" id="KW-0540">Nuclease</keyword>